<feature type="transmembrane region" description="Helical" evidence="1">
    <location>
        <begin position="26"/>
        <end position="45"/>
    </location>
</feature>
<name>A0A2H0D1I0_9BACT</name>
<accession>A0A2H0D1I0</accession>
<evidence type="ECO:0000313" key="3">
    <source>
        <dbReference type="Proteomes" id="UP000230159"/>
    </source>
</evidence>
<gene>
    <name evidence="2" type="ORF">COW86_03040</name>
</gene>
<feature type="transmembrane region" description="Helical" evidence="1">
    <location>
        <begin position="210"/>
        <end position="228"/>
    </location>
</feature>
<protein>
    <submittedName>
        <fullName evidence="2">Uncharacterized protein</fullName>
    </submittedName>
</protein>
<dbReference type="EMBL" id="PCTN01000134">
    <property type="protein sequence ID" value="PIP75568.1"/>
    <property type="molecule type" value="Genomic_DNA"/>
</dbReference>
<proteinExistence type="predicted"/>
<dbReference type="AlphaFoldDB" id="A0A2H0D1I0"/>
<feature type="transmembrane region" description="Helical" evidence="1">
    <location>
        <begin position="183"/>
        <end position="204"/>
    </location>
</feature>
<sequence>MSPYISYLYGLIIIAGLELSLFKPNFFWWASLLILFFNSLFVWLAARAKFNINFWNYLISPFLFIISGLMFLAFSGKWVESVATNWIIYELIVLFLAAGNTIFLYRLITYSYHKYEYKEHSLSTISRIINITSIFFWCVSAFNFQVFLKIPIWLLVIASALVMSLIIYQFFSISKIKFSTSKIFVLVLTGLLLELFYVLTWLPILSVVKGILITSAYYFITSLCRHYIQSTLAQTVWLRYLLATGIIWLMTVLTARWE</sequence>
<feature type="transmembrane region" description="Helical" evidence="1">
    <location>
        <begin position="54"/>
        <end position="74"/>
    </location>
</feature>
<feature type="transmembrane region" description="Helical" evidence="1">
    <location>
        <begin position="86"/>
        <end position="108"/>
    </location>
</feature>
<keyword evidence="1" id="KW-0472">Membrane</keyword>
<comment type="caution">
    <text evidence="2">The sequence shown here is derived from an EMBL/GenBank/DDBJ whole genome shotgun (WGS) entry which is preliminary data.</text>
</comment>
<keyword evidence="1" id="KW-0812">Transmembrane</keyword>
<reference evidence="2 3" key="1">
    <citation type="submission" date="2017-09" db="EMBL/GenBank/DDBJ databases">
        <title>Depth-based differentiation of microbial function through sediment-hosted aquifers and enrichment of novel symbionts in the deep terrestrial subsurface.</title>
        <authorList>
            <person name="Probst A.J."/>
            <person name="Ladd B."/>
            <person name="Jarett J.K."/>
            <person name="Geller-Mcgrath D.E."/>
            <person name="Sieber C.M."/>
            <person name="Emerson J.B."/>
            <person name="Anantharaman K."/>
            <person name="Thomas B.C."/>
            <person name="Malmstrom R."/>
            <person name="Stieglmeier M."/>
            <person name="Klingl A."/>
            <person name="Woyke T."/>
            <person name="Ryan C.M."/>
            <person name="Banfield J.F."/>
        </authorList>
    </citation>
    <scope>NUCLEOTIDE SEQUENCE [LARGE SCALE GENOMIC DNA]</scope>
    <source>
        <strain evidence="2">CG22_combo_CG10-13_8_21_14_all_39_9</strain>
    </source>
</reference>
<feature type="transmembrane region" description="Helical" evidence="1">
    <location>
        <begin position="128"/>
        <end position="146"/>
    </location>
</feature>
<evidence type="ECO:0000313" key="2">
    <source>
        <dbReference type="EMBL" id="PIP75568.1"/>
    </source>
</evidence>
<keyword evidence="1" id="KW-1133">Transmembrane helix</keyword>
<dbReference type="Proteomes" id="UP000230159">
    <property type="component" value="Unassembled WGS sequence"/>
</dbReference>
<feature type="transmembrane region" description="Helical" evidence="1">
    <location>
        <begin position="240"/>
        <end position="257"/>
    </location>
</feature>
<evidence type="ECO:0000256" key="1">
    <source>
        <dbReference type="SAM" id="Phobius"/>
    </source>
</evidence>
<feature type="transmembrane region" description="Helical" evidence="1">
    <location>
        <begin position="152"/>
        <end position="171"/>
    </location>
</feature>
<organism evidence="2 3">
    <name type="scientific">Candidatus Kuenenbacteria bacterium CG22_combo_CG10-13_8_21_14_all_39_9</name>
    <dbReference type="NCBI Taxonomy" id="1974621"/>
    <lineage>
        <taxon>Bacteria</taxon>
        <taxon>Candidatus Kueneniibacteriota</taxon>
    </lineage>
</organism>